<feature type="transmembrane region" description="Helical" evidence="1">
    <location>
        <begin position="57"/>
        <end position="77"/>
    </location>
</feature>
<evidence type="ECO:0000313" key="6">
    <source>
        <dbReference type="Proteomes" id="UP000092401"/>
    </source>
</evidence>
<dbReference type="EMBL" id="LNGF01000014">
    <property type="protein sequence ID" value="KYC47910.1"/>
    <property type="molecule type" value="Genomic_DNA"/>
</dbReference>
<sequence length="116" mass="13572">MIQRNDLLGSYLSIIMYAIIFFIMPIFLILNGLRYFKYKKLVVAGIRPLSPNEYSSYALYNIMGGIGFTLFTVLFFFPNLFQDPFYNILSRFAWIGFLIILSVGYYLTKKDPFSKN</sequence>
<evidence type="ECO:0000313" key="3">
    <source>
        <dbReference type="EMBL" id="KYC47910.1"/>
    </source>
</evidence>
<comment type="caution">
    <text evidence="4">The sequence shown here is derived from an EMBL/GenBank/DDBJ whole genome shotgun (WGS) entry which is preliminary data.</text>
</comment>
<dbReference type="Proteomes" id="UP000091929">
    <property type="component" value="Unassembled WGS sequence"/>
</dbReference>
<dbReference type="AlphaFoldDB" id="A0A150IYW7"/>
<accession>A0A150ILQ2</accession>
<keyword evidence="1" id="KW-1133">Transmembrane helix</keyword>
<protein>
    <submittedName>
        <fullName evidence="4">Uncharacterized protein</fullName>
    </submittedName>
</protein>
<keyword evidence="1" id="KW-0472">Membrane</keyword>
<dbReference type="Proteomes" id="UP000092403">
    <property type="component" value="Unassembled WGS sequence"/>
</dbReference>
<reference evidence="5 6" key="1">
    <citation type="journal article" date="2016" name="ISME J.">
        <title>Chasing the elusive Euryarchaeota class WSA2: genomes reveal a uniquely fastidious methyl-reducing methanogen.</title>
        <authorList>
            <person name="Nobu M.K."/>
            <person name="Narihiro T."/>
            <person name="Kuroda K."/>
            <person name="Mei R."/>
            <person name="Liu W.T."/>
        </authorList>
    </citation>
    <scope>NUCLEOTIDE SEQUENCE [LARGE SCALE GENOMIC DNA]</scope>
    <source>
        <strain evidence="2">B03fssc0709_Meth_Bin005</strain>
        <strain evidence="3">B15fssc0709_Meth_Bin003</strain>
        <strain evidence="4">BMIXfssc0709_Meth_Bin006</strain>
    </source>
</reference>
<name>A0A150IYW7_9EURY</name>
<dbReference type="EMBL" id="LNJC01000020">
    <property type="protein sequence ID" value="KYC50065.1"/>
    <property type="molecule type" value="Genomic_DNA"/>
</dbReference>
<evidence type="ECO:0000313" key="2">
    <source>
        <dbReference type="EMBL" id="KYC45705.1"/>
    </source>
</evidence>
<keyword evidence="1" id="KW-0812">Transmembrane</keyword>
<gene>
    <name evidence="2" type="ORF">APG10_00601</name>
    <name evidence="3" type="ORF">APG11_00789</name>
    <name evidence="4" type="ORF">APG12_01058</name>
</gene>
<evidence type="ECO:0000313" key="7">
    <source>
        <dbReference type="Proteomes" id="UP000092403"/>
    </source>
</evidence>
<proteinExistence type="predicted"/>
<evidence type="ECO:0000256" key="1">
    <source>
        <dbReference type="SAM" id="Phobius"/>
    </source>
</evidence>
<dbReference type="EMBL" id="LNGE01000012">
    <property type="protein sequence ID" value="KYC45705.1"/>
    <property type="molecule type" value="Genomic_DNA"/>
</dbReference>
<evidence type="ECO:0000313" key="5">
    <source>
        <dbReference type="Proteomes" id="UP000091929"/>
    </source>
</evidence>
<feature type="transmembrane region" description="Helical" evidence="1">
    <location>
        <begin position="14"/>
        <end position="36"/>
    </location>
</feature>
<feature type="transmembrane region" description="Helical" evidence="1">
    <location>
        <begin position="89"/>
        <end position="108"/>
    </location>
</feature>
<accession>A0A150ISG7</accession>
<evidence type="ECO:0000313" key="4">
    <source>
        <dbReference type="EMBL" id="KYC50065.1"/>
    </source>
</evidence>
<accession>A0A150IYW7</accession>
<dbReference type="Proteomes" id="UP000092401">
    <property type="component" value="Unassembled WGS sequence"/>
</dbReference>
<organism evidence="4 7">
    <name type="scientific">Candidatus Methanofastidiosum methylothiophilum</name>
    <dbReference type="NCBI Taxonomy" id="1705564"/>
    <lineage>
        <taxon>Archaea</taxon>
        <taxon>Methanobacteriati</taxon>
        <taxon>Methanobacteriota</taxon>
        <taxon>Stenosarchaea group</taxon>
        <taxon>Candidatus Methanofastidiosia</taxon>
        <taxon>Candidatus Methanofastidiosales</taxon>
        <taxon>Candidatus Methanofastidiosaceae</taxon>
        <taxon>Candidatus Methanofastidiosum</taxon>
    </lineage>
</organism>